<sequence>MNLPGKRVLLGTAIATAALGVGGIAYAAGNDPVPEQGYVTIEDGATTPSPNQSIAPQQNGRDCPEKNGSGQQAQPESQPEQGQADPRGQA</sequence>
<evidence type="ECO:0000256" key="1">
    <source>
        <dbReference type="SAM" id="MobiDB-lite"/>
    </source>
</evidence>
<feature type="compositionally biased region" description="Polar residues" evidence="1">
    <location>
        <begin position="46"/>
        <end position="60"/>
    </location>
</feature>
<evidence type="ECO:0008006" key="5">
    <source>
        <dbReference type="Google" id="ProtNLM"/>
    </source>
</evidence>
<feature type="region of interest" description="Disordered" evidence="1">
    <location>
        <begin position="37"/>
        <end position="90"/>
    </location>
</feature>
<feature type="chain" id="PRO_5021974554" description="Small secreted domain DUF320" evidence="2">
    <location>
        <begin position="28"/>
        <end position="90"/>
    </location>
</feature>
<accession>A0A561BT13</accession>
<dbReference type="EMBL" id="VIVK01000001">
    <property type="protein sequence ID" value="TWD81969.1"/>
    <property type="molecule type" value="Genomic_DNA"/>
</dbReference>
<keyword evidence="4" id="KW-1185">Reference proteome</keyword>
<feature type="signal peptide" evidence="2">
    <location>
        <begin position="1"/>
        <end position="27"/>
    </location>
</feature>
<dbReference type="RefSeq" id="WP_145807234.1">
    <property type="nucleotide sequence ID" value="NZ_VIVK01000001.1"/>
</dbReference>
<evidence type="ECO:0000256" key="2">
    <source>
        <dbReference type="SAM" id="SignalP"/>
    </source>
</evidence>
<protein>
    <recommendedName>
        <fullName evidence="5">Small secreted domain DUF320</fullName>
    </recommendedName>
</protein>
<dbReference type="AlphaFoldDB" id="A0A561BT13"/>
<proteinExistence type="predicted"/>
<organism evidence="3 4">
    <name type="scientific">Kribbella amoyensis</name>
    <dbReference type="NCBI Taxonomy" id="996641"/>
    <lineage>
        <taxon>Bacteria</taxon>
        <taxon>Bacillati</taxon>
        <taxon>Actinomycetota</taxon>
        <taxon>Actinomycetes</taxon>
        <taxon>Propionibacteriales</taxon>
        <taxon>Kribbellaceae</taxon>
        <taxon>Kribbella</taxon>
    </lineage>
</organism>
<name>A0A561BT13_9ACTN</name>
<evidence type="ECO:0000313" key="3">
    <source>
        <dbReference type="EMBL" id="TWD81969.1"/>
    </source>
</evidence>
<gene>
    <name evidence="3" type="ORF">FB561_3093</name>
</gene>
<feature type="compositionally biased region" description="Polar residues" evidence="1">
    <location>
        <begin position="68"/>
        <end position="81"/>
    </location>
</feature>
<dbReference type="Proteomes" id="UP000318380">
    <property type="component" value="Unassembled WGS sequence"/>
</dbReference>
<keyword evidence="2" id="KW-0732">Signal</keyword>
<evidence type="ECO:0000313" key="4">
    <source>
        <dbReference type="Proteomes" id="UP000318380"/>
    </source>
</evidence>
<reference evidence="3 4" key="1">
    <citation type="submission" date="2019-06" db="EMBL/GenBank/DDBJ databases">
        <title>Sequencing the genomes of 1000 actinobacteria strains.</title>
        <authorList>
            <person name="Klenk H.-P."/>
        </authorList>
    </citation>
    <scope>NUCLEOTIDE SEQUENCE [LARGE SCALE GENOMIC DNA]</scope>
    <source>
        <strain evidence="3 4">DSM 24683</strain>
    </source>
</reference>
<comment type="caution">
    <text evidence="3">The sequence shown here is derived from an EMBL/GenBank/DDBJ whole genome shotgun (WGS) entry which is preliminary data.</text>
</comment>
<dbReference type="OrthoDB" id="3831045at2"/>